<dbReference type="AlphaFoldDB" id="A0AB74UCS5"/>
<feature type="transmembrane region" description="Helical" evidence="7">
    <location>
        <begin position="7"/>
        <end position="29"/>
    </location>
</feature>
<evidence type="ECO:0000313" key="8">
    <source>
        <dbReference type="EMBL" id="XCJ78715.1"/>
    </source>
</evidence>
<feature type="transmembrane region" description="Helical" evidence="7">
    <location>
        <begin position="202"/>
        <end position="223"/>
    </location>
</feature>
<dbReference type="GO" id="GO:0005886">
    <property type="term" value="C:plasma membrane"/>
    <property type="evidence" value="ECO:0007669"/>
    <property type="project" value="UniProtKB-SubCell"/>
</dbReference>
<dbReference type="SUPFAM" id="SSF118215">
    <property type="entry name" value="Proton glutamate symport protein"/>
    <property type="match status" value="1"/>
</dbReference>
<keyword evidence="5 7" id="KW-1133">Transmembrane helix</keyword>
<dbReference type="PANTHER" id="PTHR42865:SF7">
    <property type="entry name" value="PROTON_GLUTAMATE-ASPARTATE SYMPORTER"/>
    <property type="match status" value="1"/>
</dbReference>
<evidence type="ECO:0000256" key="2">
    <source>
        <dbReference type="ARBA" id="ARBA00022448"/>
    </source>
</evidence>
<dbReference type="Pfam" id="PF00375">
    <property type="entry name" value="SDF"/>
    <property type="match status" value="1"/>
</dbReference>
<dbReference type="PANTHER" id="PTHR42865">
    <property type="entry name" value="PROTON/GLUTAMATE-ASPARTATE SYMPORTER"/>
    <property type="match status" value="1"/>
</dbReference>
<keyword evidence="3" id="KW-1003">Cell membrane</keyword>
<accession>A0AB74UCS5</accession>
<feature type="transmembrane region" description="Helical" evidence="7">
    <location>
        <begin position="49"/>
        <end position="69"/>
    </location>
</feature>
<evidence type="ECO:0000256" key="3">
    <source>
        <dbReference type="ARBA" id="ARBA00022475"/>
    </source>
</evidence>
<dbReference type="InterPro" id="IPR036458">
    <property type="entry name" value="Na:dicarbo_symporter_sf"/>
</dbReference>
<reference evidence="8" key="1">
    <citation type="submission" date="2024-06" db="EMBL/GenBank/DDBJ databases">
        <title>Complete genome of Salinicola endophyticus HNIBRBA4755.</title>
        <authorList>
            <person name="Shin S.Y."/>
            <person name="Kang H."/>
            <person name="Song J."/>
        </authorList>
    </citation>
    <scope>NUCLEOTIDE SEQUENCE</scope>
    <source>
        <strain evidence="8">HNIBRBA4755</strain>
    </source>
</reference>
<comment type="subcellular location">
    <subcellularLocation>
        <location evidence="1">Cell membrane</location>
        <topology evidence="1">Multi-pass membrane protein</topology>
    </subcellularLocation>
</comment>
<dbReference type="InterPro" id="IPR001991">
    <property type="entry name" value="Na-dicarboxylate_symporter"/>
</dbReference>
<dbReference type="RefSeq" id="WP_353979686.1">
    <property type="nucleotide sequence ID" value="NZ_CP159578.1"/>
</dbReference>
<organism evidence="8">
    <name type="scientific">Salinicola endophyticus</name>
    <dbReference type="NCBI Taxonomy" id="1949083"/>
    <lineage>
        <taxon>Bacteria</taxon>
        <taxon>Pseudomonadati</taxon>
        <taxon>Pseudomonadota</taxon>
        <taxon>Gammaproteobacteria</taxon>
        <taxon>Oceanospirillales</taxon>
        <taxon>Halomonadaceae</taxon>
        <taxon>Salinicola</taxon>
    </lineage>
</organism>
<proteinExistence type="predicted"/>
<dbReference type="GO" id="GO:0015293">
    <property type="term" value="F:symporter activity"/>
    <property type="evidence" value="ECO:0007669"/>
    <property type="project" value="UniProtKB-KW"/>
</dbReference>
<feature type="transmembrane region" description="Helical" evidence="7">
    <location>
        <begin position="81"/>
        <end position="103"/>
    </location>
</feature>
<keyword evidence="6 7" id="KW-0472">Membrane</keyword>
<dbReference type="Gene3D" id="1.10.3860.10">
    <property type="entry name" value="Sodium:dicarboxylate symporter"/>
    <property type="match status" value="1"/>
</dbReference>
<protein>
    <submittedName>
        <fullName evidence="8">Dicarboxylate/amino acid:cation symporter</fullName>
    </submittedName>
</protein>
<evidence type="ECO:0000256" key="1">
    <source>
        <dbReference type="ARBA" id="ARBA00004651"/>
    </source>
</evidence>
<evidence type="ECO:0000256" key="5">
    <source>
        <dbReference type="ARBA" id="ARBA00022989"/>
    </source>
</evidence>
<keyword evidence="4 7" id="KW-0812">Transmembrane</keyword>
<sequence length="428" mass="43843">MTSLFRVYLDASLILRVTIALVLGLAAGLLGGETLAAWVAPLGDQLLRLLKFLIVPIVLFTLIVGINQAELGRLGRMGGKVFVYYVVTSALAIVVGLAVASLLSPGSGMTLDDSASVAVPDNPGIVSVLLSIVPSNIVAALAEPNLLGIIFTAFVFGIALLKLRQRGAATQGDAQSDDRTQGELAEKLYGVIEGLNAVTMKVMAGVLQFVPIGVFAIVTGTVAKQGLGTILSLGSMVLVLYLALAVHLLLYCVLMKGFGVRLGAFFREARTPMATAFATQSSSGTLPLTLNAAQRLGLPRSLYAFSLPLGATVNMDGAAIRIAISAVFAANVAGIPLDLTDMLEIVLIGTLTSIGTAGVPGAGIVMIATVFAQVGLPIETVALLTSIDALVGMGCTALNVTGDLTGSAIIARSEARSSDAAVAQEPAA</sequence>
<dbReference type="PRINTS" id="PR00173">
    <property type="entry name" value="EDTRNSPORT"/>
</dbReference>
<evidence type="ECO:0000256" key="7">
    <source>
        <dbReference type="SAM" id="Phobius"/>
    </source>
</evidence>
<feature type="transmembrane region" description="Helical" evidence="7">
    <location>
        <begin position="229"/>
        <end position="254"/>
    </location>
</feature>
<gene>
    <name evidence="8" type="ORF">ABV408_14900</name>
</gene>
<feature type="transmembrane region" description="Helical" evidence="7">
    <location>
        <begin position="137"/>
        <end position="161"/>
    </location>
</feature>
<name>A0AB74UCS5_9GAMM</name>
<dbReference type="EMBL" id="CP159578">
    <property type="protein sequence ID" value="XCJ78715.1"/>
    <property type="molecule type" value="Genomic_DNA"/>
</dbReference>
<evidence type="ECO:0000256" key="4">
    <source>
        <dbReference type="ARBA" id="ARBA00022692"/>
    </source>
</evidence>
<evidence type="ECO:0000256" key="6">
    <source>
        <dbReference type="ARBA" id="ARBA00023136"/>
    </source>
</evidence>
<keyword evidence="2" id="KW-0813">Transport</keyword>